<dbReference type="Gene3D" id="3.40.50.1000">
    <property type="entry name" value="HAD superfamily/HAD-like"/>
    <property type="match status" value="2"/>
</dbReference>
<dbReference type="InterPro" id="IPR036412">
    <property type="entry name" value="HAD-like_sf"/>
</dbReference>
<dbReference type="OrthoDB" id="696674at2759"/>
<dbReference type="EC" id="3.1.3.12" evidence="5"/>
<comment type="function">
    <text evidence="4">Removes the phosphate from trehalose 6-phosphate to produce free trehalose. Trehalose accumulation in plant may improve abiotic stress tolerance.</text>
</comment>
<dbReference type="PANTHER" id="PTHR43768">
    <property type="entry name" value="TREHALOSE 6-PHOSPHATE PHOSPHATASE"/>
    <property type="match status" value="1"/>
</dbReference>
<protein>
    <recommendedName>
        <fullName evidence="5">Trehalose 6-phosphate phosphatase</fullName>
        <ecNumber evidence="5">3.1.3.12</ecNumber>
    </recommendedName>
</protein>
<dbReference type="GO" id="GO:0005992">
    <property type="term" value="P:trehalose biosynthetic process"/>
    <property type="evidence" value="ECO:0007669"/>
    <property type="project" value="InterPro"/>
</dbReference>
<dbReference type="InterPro" id="IPR023214">
    <property type="entry name" value="HAD_sf"/>
</dbReference>
<evidence type="ECO:0000256" key="2">
    <source>
        <dbReference type="ARBA" id="ARBA00001968"/>
    </source>
</evidence>
<dbReference type="GO" id="GO:0004805">
    <property type="term" value="F:trehalose-phosphatase activity"/>
    <property type="evidence" value="ECO:0007669"/>
    <property type="project" value="UniProtKB-EC"/>
</dbReference>
<accession>A0A9Q0JD96</accession>
<comment type="catalytic activity">
    <reaction evidence="1 5">
        <text>alpha,alpha-trehalose 6-phosphate + H2O = alpha,alpha-trehalose + phosphate</text>
        <dbReference type="Rhea" id="RHEA:23420"/>
        <dbReference type="ChEBI" id="CHEBI:15377"/>
        <dbReference type="ChEBI" id="CHEBI:16551"/>
        <dbReference type="ChEBI" id="CHEBI:43474"/>
        <dbReference type="ChEBI" id="CHEBI:58429"/>
        <dbReference type="EC" id="3.1.3.12"/>
    </reaction>
</comment>
<dbReference type="AlphaFoldDB" id="A0A9Q0JD96"/>
<proteinExistence type="inferred from homology"/>
<dbReference type="NCBIfam" id="TIGR00685">
    <property type="entry name" value="T6PP"/>
    <property type="match status" value="1"/>
</dbReference>
<comment type="caution">
    <text evidence="6">The sequence shown here is derived from an EMBL/GenBank/DDBJ whole genome shotgun (WGS) entry which is preliminary data.</text>
</comment>
<dbReference type="Pfam" id="PF02358">
    <property type="entry name" value="Trehalose_PPase"/>
    <property type="match status" value="1"/>
</dbReference>
<keyword evidence="3 5" id="KW-0378">Hydrolase</keyword>
<sequence length="283" mass="32065">MAESNSESISKARFDENGEATVGGYSAWLEKHPSALVAFDRIKEQLEGKSLAVFLDYDGTLSPIVNDPEKAFMSDEMRSAVEEVGYMFPTAIVSGRRRNKVEEFVQLKNVTYAGSHGMDILTSSGSLSGLQHQIREVDEKVLKVLKERTEVFEGSSVEDNLFCVSVHYRCAKPQVITSHPEKDSKHSQNIIYALISFHYIQPNGRTMYLKHEIDTLKEMVKSTMEEYPNFCIKEGKMVIKELCRGFSIVVSSYPKETEAAYSLRDPTEVMTFLKELAKSKRNY</sequence>
<evidence type="ECO:0000256" key="4">
    <source>
        <dbReference type="ARBA" id="ARBA00025274"/>
    </source>
</evidence>
<comment type="similarity">
    <text evidence="5">Belongs to the trehalose phosphatase family.</text>
</comment>
<reference evidence="6" key="2">
    <citation type="journal article" date="2023" name="Plants (Basel)">
        <title>Annotation of the Turnera subulata (Passifloraceae) Draft Genome Reveals the S-Locus Evolved after the Divergence of Turneroideae from Passifloroideae in a Stepwise Manner.</title>
        <authorList>
            <person name="Henning P.M."/>
            <person name="Roalson E.H."/>
            <person name="Mir W."/>
            <person name="McCubbin A.G."/>
            <person name="Shore J.S."/>
        </authorList>
    </citation>
    <scope>NUCLEOTIDE SEQUENCE</scope>
    <source>
        <strain evidence="6">F60SS</strain>
    </source>
</reference>
<organism evidence="6 7">
    <name type="scientific">Turnera subulata</name>
    <dbReference type="NCBI Taxonomy" id="218843"/>
    <lineage>
        <taxon>Eukaryota</taxon>
        <taxon>Viridiplantae</taxon>
        <taxon>Streptophyta</taxon>
        <taxon>Embryophyta</taxon>
        <taxon>Tracheophyta</taxon>
        <taxon>Spermatophyta</taxon>
        <taxon>Magnoliopsida</taxon>
        <taxon>eudicotyledons</taxon>
        <taxon>Gunneridae</taxon>
        <taxon>Pentapetalae</taxon>
        <taxon>rosids</taxon>
        <taxon>fabids</taxon>
        <taxon>Malpighiales</taxon>
        <taxon>Passifloraceae</taxon>
        <taxon>Turnera</taxon>
    </lineage>
</organism>
<dbReference type="InterPro" id="IPR044651">
    <property type="entry name" value="OTSB-like"/>
</dbReference>
<reference evidence="6" key="1">
    <citation type="submission" date="2022-02" db="EMBL/GenBank/DDBJ databases">
        <authorList>
            <person name="Henning P.M."/>
            <person name="McCubbin A.G."/>
            <person name="Shore J.S."/>
        </authorList>
    </citation>
    <scope>NUCLEOTIDE SEQUENCE</scope>
    <source>
        <strain evidence="6">F60SS</strain>
        <tissue evidence="6">Leaves</tissue>
    </source>
</reference>
<evidence type="ECO:0000313" key="6">
    <source>
        <dbReference type="EMBL" id="KAJ4837298.1"/>
    </source>
</evidence>
<dbReference type="Proteomes" id="UP001141552">
    <property type="component" value="Unassembled WGS sequence"/>
</dbReference>
<comment type="cofactor">
    <cofactor evidence="2 5">
        <name>a divalent metal cation</name>
        <dbReference type="ChEBI" id="CHEBI:60240"/>
    </cofactor>
</comment>
<keyword evidence="7" id="KW-1185">Reference proteome</keyword>
<name>A0A9Q0JD96_9ROSI</name>
<dbReference type="PANTHER" id="PTHR43768:SF53">
    <property type="entry name" value="TREHALOSE 6-PHOSPHATE PHOSPHATASE"/>
    <property type="match status" value="1"/>
</dbReference>
<evidence type="ECO:0000256" key="1">
    <source>
        <dbReference type="ARBA" id="ARBA00000500"/>
    </source>
</evidence>
<evidence type="ECO:0000256" key="3">
    <source>
        <dbReference type="ARBA" id="ARBA00022801"/>
    </source>
</evidence>
<evidence type="ECO:0000313" key="7">
    <source>
        <dbReference type="Proteomes" id="UP001141552"/>
    </source>
</evidence>
<comment type="pathway">
    <text evidence="5">Glycan biosynthesis; trehalose biosynthesis.</text>
</comment>
<dbReference type="InterPro" id="IPR003337">
    <property type="entry name" value="Trehalose_PPase"/>
</dbReference>
<dbReference type="SUPFAM" id="SSF56784">
    <property type="entry name" value="HAD-like"/>
    <property type="match status" value="1"/>
</dbReference>
<gene>
    <name evidence="6" type="ORF">Tsubulata_026373</name>
</gene>
<dbReference type="EMBL" id="JAKUCV010003881">
    <property type="protein sequence ID" value="KAJ4837298.1"/>
    <property type="molecule type" value="Genomic_DNA"/>
</dbReference>
<evidence type="ECO:0000256" key="5">
    <source>
        <dbReference type="RuleBase" id="RU361117"/>
    </source>
</evidence>